<evidence type="ECO:0000256" key="11">
    <source>
        <dbReference type="ARBA" id="ARBA00023136"/>
    </source>
</evidence>
<dbReference type="STRING" id="112903.SAMN04490178_104101"/>
<dbReference type="CDD" id="cd06225">
    <property type="entry name" value="HAMP"/>
    <property type="match status" value="1"/>
</dbReference>
<evidence type="ECO:0000256" key="4">
    <source>
        <dbReference type="ARBA" id="ARBA00022679"/>
    </source>
</evidence>
<dbReference type="InterPro" id="IPR052155">
    <property type="entry name" value="Biofilm_reg_signaling"/>
</dbReference>
<keyword evidence="6" id="KW-0547">Nucleotide-binding</keyword>
<dbReference type="InterPro" id="IPR003660">
    <property type="entry name" value="HAMP_dom"/>
</dbReference>
<feature type="domain" description="EAL" evidence="15">
    <location>
        <begin position="728"/>
        <end position="977"/>
    </location>
</feature>
<dbReference type="Gene3D" id="3.30.450.20">
    <property type="entry name" value="PAS domain"/>
    <property type="match status" value="3"/>
</dbReference>
<dbReference type="OrthoDB" id="9762141at2"/>
<evidence type="ECO:0000256" key="2">
    <source>
        <dbReference type="ARBA" id="ARBA00022475"/>
    </source>
</evidence>
<dbReference type="CDD" id="cd12913">
    <property type="entry name" value="PDC1_MCP_like"/>
    <property type="match status" value="1"/>
</dbReference>
<dbReference type="AlphaFoldDB" id="A0A1H8RWD6"/>
<sequence>MFQTVREKLFLSFLLIALVPLLIFGVSTYLHITKSLENELQLTTGKDVDQANQFIVNMLQSVKEDARMFAANPLVRQGEHELPVFYDKQEDVVLGYNKPNGTVASRIFAEFERYAWTHPNVAYVYLGTEDGGYLQWPQKKVGKAGYNPKYRPWYKQALQNPGQVMLSEPYPSFLGDNFIISTTTTVNNEQGQLIGVMGIDISLTQLSEFVGESNKNNQNPLFLFTQDGIILTHPNPDMHFQHISKLDIGTRLGEEDRDYDWHRLVRDREGFFATTMQGRDVLIHFQTSPDTGWKLATVTDKAELMAKNRQVAINISLAVLLLLILMVWTIPFITRFLTRPLDEIVAHLKELQKGNFIATLSSVILRREDEIGEVAQAMDVMQKERYQAEEELKKSNEELAGLFEQLTSTEEELRAQFEELWDKQKKIEKSEERYRLATEGANDAIWDWDIRTNQMVISKRWLDQLPWSVEEDVDVAKLWWQSIHPNDLAQADACLREHLAGQTAVYLCEYRIKDKRGQNLWVMARGKALFDENGTAVRMAGSFTNITEHKMRELQIQHMAYYDSLTGLPNRVAIVEQLAAETKQQAAQGAILFIDLDNFKLVNDSFGYAQGDRLLVDVARQLQVIAGEHFVARLGGDEFIILLKGIVKPAVVESLAKQITQAIDQPFGADDNYFMVTSSVGIALYPQDGNQPDKLMRSADIALHQAKRKGKSCYQWFQERFEQQMLARLYMEKGLREAIANNHLVLHYQPIVDLVTGTAVGLEALVRWQHPERGLAFPDQFMSVAEESGLIVDMGQWVLRAACQFGKELLDNGKELNLAVNVSVKELLQADFVDQVALVLSETAFPSRYLELEIVETLLIENFSVAIPKLRALRSIGVQISLDDFGTGYSSLHYLTELPIDIIKIDRSFLAGAMESNKQAAIVETMVALAHRLQLTVVAEGVETEEQRQFLKQLCCDKVQGYLISKPVDQAKVYELI</sequence>
<dbReference type="InterPro" id="IPR029151">
    <property type="entry name" value="Sensor-like_sf"/>
</dbReference>
<comment type="subcellular location">
    <subcellularLocation>
        <location evidence="1">Cell membrane</location>
        <topology evidence="1">Multi-pass membrane protein</topology>
    </subcellularLocation>
</comment>
<dbReference type="PROSITE" id="PS50883">
    <property type="entry name" value="EAL"/>
    <property type="match status" value="1"/>
</dbReference>
<evidence type="ECO:0000256" key="10">
    <source>
        <dbReference type="ARBA" id="ARBA00023012"/>
    </source>
</evidence>
<dbReference type="CDD" id="cd00130">
    <property type="entry name" value="PAS"/>
    <property type="match status" value="1"/>
</dbReference>
<feature type="transmembrane region" description="Helical" evidence="13">
    <location>
        <begin position="311"/>
        <end position="333"/>
    </location>
</feature>
<dbReference type="PANTHER" id="PTHR44757:SF2">
    <property type="entry name" value="BIOFILM ARCHITECTURE MAINTENANCE PROTEIN MBAA"/>
    <property type="match status" value="1"/>
</dbReference>
<evidence type="ECO:0000256" key="12">
    <source>
        <dbReference type="SAM" id="Coils"/>
    </source>
</evidence>
<keyword evidence="12" id="KW-0175">Coiled coil</keyword>
<dbReference type="SMART" id="SM00304">
    <property type="entry name" value="HAMP"/>
    <property type="match status" value="1"/>
</dbReference>
<feature type="domain" description="GGDEF" evidence="17">
    <location>
        <begin position="587"/>
        <end position="719"/>
    </location>
</feature>
<evidence type="ECO:0000313" key="18">
    <source>
        <dbReference type="EMBL" id="SEO70524.1"/>
    </source>
</evidence>
<keyword evidence="9 13" id="KW-1133">Transmembrane helix</keyword>
<dbReference type="Pfam" id="PF00990">
    <property type="entry name" value="GGDEF"/>
    <property type="match status" value="1"/>
</dbReference>
<protein>
    <submittedName>
        <fullName evidence="18">PAS domain S-box-containing protein/diguanylate cyclase (GGDEF) domain-containing protein</fullName>
    </submittedName>
</protein>
<keyword evidence="11 13" id="KW-0472">Membrane</keyword>
<dbReference type="GO" id="GO:0016301">
    <property type="term" value="F:kinase activity"/>
    <property type="evidence" value="ECO:0007669"/>
    <property type="project" value="UniProtKB-KW"/>
</dbReference>
<evidence type="ECO:0000256" key="8">
    <source>
        <dbReference type="ARBA" id="ARBA00022840"/>
    </source>
</evidence>
<evidence type="ECO:0000256" key="3">
    <source>
        <dbReference type="ARBA" id="ARBA00022553"/>
    </source>
</evidence>
<dbReference type="NCBIfam" id="TIGR00229">
    <property type="entry name" value="sensory_box"/>
    <property type="match status" value="1"/>
</dbReference>
<organism evidence="18 19">
    <name type="scientific">Propionispora vibrioides</name>
    <dbReference type="NCBI Taxonomy" id="112903"/>
    <lineage>
        <taxon>Bacteria</taxon>
        <taxon>Bacillati</taxon>
        <taxon>Bacillota</taxon>
        <taxon>Negativicutes</taxon>
        <taxon>Selenomonadales</taxon>
        <taxon>Sporomusaceae</taxon>
        <taxon>Propionispora</taxon>
    </lineage>
</organism>
<reference evidence="18 19" key="1">
    <citation type="submission" date="2016-10" db="EMBL/GenBank/DDBJ databases">
        <authorList>
            <person name="de Groot N.N."/>
        </authorList>
    </citation>
    <scope>NUCLEOTIDE SEQUENCE [LARGE SCALE GENOMIC DNA]</scope>
    <source>
        <strain evidence="18 19">DSM 13305</strain>
    </source>
</reference>
<evidence type="ECO:0000256" key="1">
    <source>
        <dbReference type="ARBA" id="ARBA00004651"/>
    </source>
</evidence>
<dbReference type="SMART" id="SM00267">
    <property type="entry name" value="GGDEF"/>
    <property type="match status" value="1"/>
</dbReference>
<dbReference type="Pfam" id="PF02743">
    <property type="entry name" value="dCache_1"/>
    <property type="match status" value="1"/>
</dbReference>
<keyword evidence="3" id="KW-0597">Phosphoprotein</keyword>
<dbReference type="GO" id="GO:0005524">
    <property type="term" value="F:ATP binding"/>
    <property type="evidence" value="ECO:0007669"/>
    <property type="project" value="UniProtKB-KW"/>
</dbReference>
<dbReference type="Pfam" id="PF00672">
    <property type="entry name" value="HAMP"/>
    <property type="match status" value="1"/>
</dbReference>
<dbReference type="GO" id="GO:0005886">
    <property type="term" value="C:plasma membrane"/>
    <property type="evidence" value="ECO:0007669"/>
    <property type="project" value="UniProtKB-SubCell"/>
</dbReference>
<evidence type="ECO:0000313" key="19">
    <source>
        <dbReference type="Proteomes" id="UP000198847"/>
    </source>
</evidence>
<dbReference type="InterPro" id="IPR000014">
    <property type="entry name" value="PAS"/>
</dbReference>
<dbReference type="SUPFAM" id="SSF103190">
    <property type="entry name" value="Sensory domain-like"/>
    <property type="match status" value="1"/>
</dbReference>
<dbReference type="CDD" id="cd01948">
    <property type="entry name" value="EAL"/>
    <property type="match status" value="1"/>
</dbReference>
<evidence type="ECO:0000256" key="13">
    <source>
        <dbReference type="SAM" id="Phobius"/>
    </source>
</evidence>
<dbReference type="InterPro" id="IPR000160">
    <property type="entry name" value="GGDEF_dom"/>
</dbReference>
<dbReference type="Gene3D" id="3.30.70.270">
    <property type="match status" value="1"/>
</dbReference>
<evidence type="ECO:0000259" key="15">
    <source>
        <dbReference type="PROSITE" id="PS50883"/>
    </source>
</evidence>
<dbReference type="PROSITE" id="PS50887">
    <property type="entry name" value="GGDEF"/>
    <property type="match status" value="1"/>
</dbReference>
<dbReference type="CDD" id="cd01949">
    <property type="entry name" value="GGDEF"/>
    <property type="match status" value="1"/>
</dbReference>
<evidence type="ECO:0000259" key="17">
    <source>
        <dbReference type="PROSITE" id="PS50887"/>
    </source>
</evidence>
<dbReference type="NCBIfam" id="TIGR00254">
    <property type="entry name" value="GGDEF"/>
    <property type="match status" value="1"/>
</dbReference>
<dbReference type="SUPFAM" id="SSF55073">
    <property type="entry name" value="Nucleotide cyclase"/>
    <property type="match status" value="1"/>
</dbReference>
<keyword evidence="8" id="KW-0067">ATP-binding</keyword>
<evidence type="ECO:0000259" key="16">
    <source>
        <dbReference type="PROSITE" id="PS50885"/>
    </source>
</evidence>
<dbReference type="SMART" id="SM00091">
    <property type="entry name" value="PAS"/>
    <property type="match status" value="1"/>
</dbReference>
<dbReference type="EMBL" id="FODY01000004">
    <property type="protein sequence ID" value="SEO70524.1"/>
    <property type="molecule type" value="Genomic_DNA"/>
</dbReference>
<proteinExistence type="predicted"/>
<dbReference type="GO" id="GO:0000160">
    <property type="term" value="P:phosphorelay signal transduction system"/>
    <property type="evidence" value="ECO:0007669"/>
    <property type="project" value="UniProtKB-KW"/>
</dbReference>
<keyword evidence="10" id="KW-0902">Two-component regulatory system</keyword>
<keyword evidence="2" id="KW-1003">Cell membrane</keyword>
<evidence type="ECO:0000256" key="9">
    <source>
        <dbReference type="ARBA" id="ARBA00022989"/>
    </source>
</evidence>
<dbReference type="InterPro" id="IPR043128">
    <property type="entry name" value="Rev_trsase/Diguanyl_cyclase"/>
</dbReference>
<dbReference type="PROSITE" id="PS50885">
    <property type="entry name" value="HAMP"/>
    <property type="match status" value="1"/>
</dbReference>
<gene>
    <name evidence="18" type="ORF">SAMN04490178_104101</name>
</gene>
<dbReference type="InterPro" id="IPR001610">
    <property type="entry name" value="PAC"/>
</dbReference>
<name>A0A1H8RWD6_9FIRM</name>
<feature type="transmembrane region" description="Helical" evidence="13">
    <location>
        <begin position="12"/>
        <end position="32"/>
    </location>
</feature>
<feature type="domain" description="HAMP" evidence="16">
    <location>
        <begin position="335"/>
        <end position="390"/>
    </location>
</feature>
<dbReference type="SMART" id="SM00086">
    <property type="entry name" value="PAC"/>
    <property type="match status" value="1"/>
</dbReference>
<dbReference type="Gene3D" id="3.20.20.450">
    <property type="entry name" value="EAL domain"/>
    <property type="match status" value="1"/>
</dbReference>
<dbReference type="InterPro" id="IPR033479">
    <property type="entry name" value="dCache_1"/>
</dbReference>
<dbReference type="SUPFAM" id="SSF158472">
    <property type="entry name" value="HAMP domain-like"/>
    <property type="match status" value="1"/>
</dbReference>
<dbReference type="PANTHER" id="PTHR44757">
    <property type="entry name" value="DIGUANYLATE CYCLASE DGCP"/>
    <property type="match status" value="1"/>
</dbReference>
<dbReference type="InterPro" id="IPR013655">
    <property type="entry name" value="PAS_fold_3"/>
</dbReference>
<dbReference type="InterPro" id="IPR001633">
    <property type="entry name" value="EAL_dom"/>
</dbReference>
<evidence type="ECO:0000256" key="7">
    <source>
        <dbReference type="ARBA" id="ARBA00022777"/>
    </source>
</evidence>
<feature type="domain" description="PAC" evidence="14">
    <location>
        <begin position="506"/>
        <end position="558"/>
    </location>
</feature>
<dbReference type="SUPFAM" id="SSF141868">
    <property type="entry name" value="EAL domain-like"/>
    <property type="match status" value="1"/>
</dbReference>
<evidence type="ECO:0000256" key="5">
    <source>
        <dbReference type="ARBA" id="ARBA00022692"/>
    </source>
</evidence>
<dbReference type="RefSeq" id="WP_091744424.1">
    <property type="nucleotide sequence ID" value="NZ_FODY01000004.1"/>
</dbReference>
<accession>A0A1H8RWD6</accession>
<keyword evidence="5 13" id="KW-0812">Transmembrane</keyword>
<dbReference type="InterPro" id="IPR035919">
    <property type="entry name" value="EAL_sf"/>
</dbReference>
<feature type="coiled-coil region" evidence="12">
    <location>
        <begin position="378"/>
        <end position="412"/>
    </location>
</feature>
<dbReference type="InterPro" id="IPR035965">
    <property type="entry name" value="PAS-like_dom_sf"/>
</dbReference>
<keyword evidence="7" id="KW-0418">Kinase</keyword>
<keyword evidence="19" id="KW-1185">Reference proteome</keyword>
<evidence type="ECO:0000256" key="6">
    <source>
        <dbReference type="ARBA" id="ARBA00022741"/>
    </source>
</evidence>
<dbReference type="Pfam" id="PF08447">
    <property type="entry name" value="PAS_3"/>
    <property type="match status" value="1"/>
</dbReference>
<dbReference type="Pfam" id="PF00563">
    <property type="entry name" value="EAL"/>
    <property type="match status" value="1"/>
</dbReference>
<keyword evidence="4" id="KW-0808">Transferase</keyword>
<dbReference type="Proteomes" id="UP000198847">
    <property type="component" value="Unassembled WGS sequence"/>
</dbReference>
<dbReference type="Gene3D" id="1.10.8.500">
    <property type="entry name" value="HAMP domain in histidine kinase"/>
    <property type="match status" value="1"/>
</dbReference>
<dbReference type="InterPro" id="IPR029787">
    <property type="entry name" value="Nucleotide_cyclase"/>
</dbReference>
<dbReference type="PROSITE" id="PS50113">
    <property type="entry name" value="PAC"/>
    <property type="match status" value="1"/>
</dbReference>
<dbReference type="SUPFAM" id="SSF55785">
    <property type="entry name" value="PYP-like sensor domain (PAS domain)"/>
    <property type="match status" value="1"/>
</dbReference>
<dbReference type="SMART" id="SM00052">
    <property type="entry name" value="EAL"/>
    <property type="match status" value="1"/>
</dbReference>
<dbReference type="InterPro" id="IPR000700">
    <property type="entry name" value="PAS-assoc_C"/>
</dbReference>
<dbReference type="CDD" id="cd12912">
    <property type="entry name" value="PDC2_MCP_like"/>
    <property type="match status" value="1"/>
</dbReference>
<evidence type="ECO:0000259" key="14">
    <source>
        <dbReference type="PROSITE" id="PS50113"/>
    </source>
</evidence>